<dbReference type="GeneID" id="18880400"/>
<organism evidence="2 3">
    <name type="scientific">Punctularia strigosozonata (strain HHB-11173)</name>
    <name type="common">White-rot fungus</name>
    <dbReference type="NCBI Taxonomy" id="741275"/>
    <lineage>
        <taxon>Eukaryota</taxon>
        <taxon>Fungi</taxon>
        <taxon>Dikarya</taxon>
        <taxon>Basidiomycota</taxon>
        <taxon>Agaricomycotina</taxon>
        <taxon>Agaricomycetes</taxon>
        <taxon>Corticiales</taxon>
        <taxon>Punctulariaceae</taxon>
        <taxon>Punctularia</taxon>
    </lineage>
</organism>
<evidence type="ECO:0000313" key="3">
    <source>
        <dbReference type="Proteomes" id="UP000054196"/>
    </source>
</evidence>
<proteinExistence type="predicted"/>
<reference evidence="3" key="1">
    <citation type="journal article" date="2012" name="Science">
        <title>The Paleozoic origin of enzymatic lignin decomposition reconstructed from 31 fungal genomes.</title>
        <authorList>
            <person name="Floudas D."/>
            <person name="Binder M."/>
            <person name="Riley R."/>
            <person name="Barry K."/>
            <person name="Blanchette R.A."/>
            <person name="Henrissat B."/>
            <person name="Martinez A.T."/>
            <person name="Otillar R."/>
            <person name="Spatafora J.W."/>
            <person name="Yadav J.S."/>
            <person name="Aerts A."/>
            <person name="Benoit I."/>
            <person name="Boyd A."/>
            <person name="Carlson A."/>
            <person name="Copeland A."/>
            <person name="Coutinho P.M."/>
            <person name="de Vries R.P."/>
            <person name="Ferreira P."/>
            <person name="Findley K."/>
            <person name="Foster B."/>
            <person name="Gaskell J."/>
            <person name="Glotzer D."/>
            <person name="Gorecki P."/>
            <person name="Heitman J."/>
            <person name="Hesse C."/>
            <person name="Hori C."/>
            <person name="Igarashi K."/>
            <person name="Jurgens J.A."/>
            <person name="Kallen N."/>
            <person name="Kersten P."/>
            <person name="Kohler A."/>
            <person name="Kuees U."/>
            <person name="Kumar T.K.A."/>
            <person name="Kuo A."/>
            <person name="LaButti K."/>
            <person name="Larrondo L.F."/>
            <person name="Lindquist E."/>
            <person name="Ling A."/>
            <person name="Lombard V."/>
            <person name="Lucas S."/>
            <person name="Lundell T."/>
            <person name="Martin R."/>
            <person name="McLaughlin D.J."/>
            <person name="Morgenstern I."/>
            <person name="Morin E."/>
            <person name="Murat C."/>
            <person name="Nagy L.G."/>
            <person name="Nolan M."/>
            <person name="Ohm R.A."/>
            <person name="Patyshakuliyeva A."/>
            <person name="Rokas A."/>
            <person name="Ruiz-Duenas F.J."/>
            <person name="Sabat G."/>
            <person name="Salamov A."/>
            <person name="Samejima M."/>
            <person name="Schmutz J."/>
            <person name="Slot J.C."/>
            <person name="St John F."/>
            <person name="Stenlid J."/>
            <person name="Sun H."/>
            <person name="Sun S."/>
            <person name="Syed K."/>
            <person name="Tsang A."/>
            <person name="Wiebenga A."/>
            <person name="Young D."/>
            <person name="Pisabarro A."/>
            <person name="Eastwood D.C."/>
            <person name="Martin F."/>
            <person name="Cullen D."/>
            <person name="Grigoriev I.V."/>
            <person name="Hibbett D.S."/>
        </authorList>
    </citation>
    <scope>NUCLEOTIDE SEQUENCE [LARGE SCALE GENOMIC DNA]</scope>
    <source>
        <strain evidence="3">HHB-11173 SS5</strain>
    </source>
</reference>
<accession>R7S0I7</accession>
<dbReference type="KEGG" id="psq:PUNSTDRAFT_139669"/>
<dbReference type="HOGENOM" id="CLU_1482716_0_0_1"/>
<feature type="region of interest" description="Disordered" evidence="1">
    <location>
        <begin position="1"/>
        <end position="31"/>
    </location>
</feature>
<dbReference type="EMBL" id="JH687648">
    <property type="protein sequence ID" value="EIN03312.1"/>
    <property type="molecule type" value="Genomic_DNA"/>
</dbReference>
<evidence type="ECO:0000313" key="2">
    <source>
        <dbReference type="EMBL" id="EIN03312.1"/>
    </source>
</evidence>
<sequence>MQREGSYNRAQQPTAPQTDKENDPRTPVTTIDTDITNVNVCITNIDICEMPRHAESQDMPLNANTRPCNNECGAANVPALRSARVYPGLVGQEFVMELAVTPSSMVIPPAHAADGSVCGASTAAHADAPIYAAPQLGVHGYAYAGHLGMPVVDPLALGGRTRSQISGRDYQLSLQSQDAGPR</sequence>
<keyword evidence="3" id="KW-1185">Reference proteome</keyword>
<gene>
    <name evidence="2" type="ORF">PUNSTDRAFT_139669</name>
</gene>
<evidence type="ECO:0000256" key="1">
    <source>
        <dbReference type="SAM" id="MobiDB-lite"/>
    </source>
</evidence>
<protein>
    <submittedName>
        <fullName evidence="2">Uncharacterized protein</fullName>
    </submittedName>
</protein>
<dbReference type="RefSeq" id="XP_007389459.1">
    <property type="nucleotide sequence ID" value="XM_007389397.1"/>
</dbReference>
<dbReference type="Proteomes" id="UP000054196">
    <property type="component" value="Unassembled WGS sequence"/>
</dbReference>
<dbReference type="AlphaFoldDB" id="R7S0I7"/>
<feature type="compositionally biased region" description="Polar residues" evidence="1">
    <location>
        <begin position="8"/>
        <end position="17"/>
    </location>
</feature>
<name>R7S0I7_PUNST</name>